<feature type="compositionally biased region" description="Polar residues" evidence="1">
    <location>
        <begin position="102"/>
        <end position="112"/>
    </location>
</feature>
<name>A0ABV7R5N2_9RHOB</name>
<feature type="region of interest" description="Disordered" evidence="1">
    <location>
        <begin position="95"/>
        <end position="124"/>
    </location>
</feature>
<reference evidence="3" key="1">
    <citation type="journal article" date="2019" name="Int. J. Syst. Evol. Microbiol.">
        <title>The Global Catalogue of Microorganisms (GCM) 10K type strain sequencing project: providing services to taxonomists for standard genome sequencing and annotation.</title>
        <authorList>
            <consortium name="The Broad Institute Genomics Platform"/>
            <consortium name="The Broad Institute Genome Sequencing Center for Infectious Disease"/>
            <person name="Wu L."/>
            <person name="Ma J."/>
        </authorList>
    </citation>
    <scope>NUCLEOTIDE SEQUENCE [LARGE SCALE GENOMIC DNA]</scope>
    <source>
        <strain evidence="3">KCTC 42899</strain>
    </source>
</reference>
<sequence>MMANEGDRMGFRLIGGAMALMGLTACGGARSDYPALMPTDQILAEPAMPAHAGNAARDDSLGAGLDARGRALAGRGQTGPVIKDHDLQSRADALRDRAKALSQQSLDTQQCPGNAPDCAPSAPE</sequence>
<dbReference type="RefSeq" id="WP_377743923.1">
    <property type="nucleotide sequence ID" value="NZ_JBHRXJ010000005.1"/>
</dbReference>
<protein>
    <recommendedName>
        <fullName evidence="4">DUF3035 domain-containing protein</fullName>
    </recommendedName>
</protein>
<comment type="caution">
    <text evidence="2">The sequence shown here is derived from an EMBL/GenBank/DDBJ whole genome shotgun (WGS) entry which is preliminary data.</text>
</comment>
<evidence type="ECO:0000313" key="3">
    <source>
        <dbReference type="Proteomes" id="UP001595721"/>
    </source>
</evidence>
<evidence type="ECO:0000256" key="1">
    <source>
        <dbReference type="SAM" id="MobiDB-lite"/>
    </source>
</evidence>
<proteinExistence type="predicted"/>
<organism evidence="2 3">
    <name type="scientific">Paracoccus mangrovi</name>
    <dbReference type="NCBI Taxonomy" id="1715645"/>
    <lineage>
        <taxon>Bacteria</taxon>
        <taxon>Pseudomonadati</taxon>
        <taxon>Pseudomonadota</taxon>
        <taxon>Alphaproteobacteria</taxon>
        <taxon>Rhodobacterales</taxon>
        <taxon>Paracoccaceae</taxon>
        <taxon>Paracoccus</taxon>
    </lineage>
</organism>
<evidence type="ECO:0008006" key="4">
    <source>
        <dbReference type="Google" id="ProtNLM"/>
    </source>
</evidence>
<accession>A0ABV7R5N2</accession>
<evidence type="ECO:0000313" key="2">
    <source>
        <dbReference type="EMBL" id="MFC3528228.1"/>
    </source>
</evidence>
<feature type="region of interest" description="Disordered" evidence="1">
    <location>
        <begin position="67"/>
        <end position="86"/>
    </location>
</feature>
<gene>
    <name evidence="2" type="ORF">ACFOMH_08565</name>
</gene>
<dbReference type="EMBL" id="JBHRXJ010000005">
    <property type="protein sequence ID" value="MFC3528228.1"/>
    <property type="molecule type" value="Genomic_DNA"/>
</dbReference>
<keyword evidence="3" id="KW-1185">Reference proteome</keyword>
<dbReference type="Proteomes" id="UP001595721">
    <property type="component" value="Unassembled WGS sequence"/>
</dbReference>